<dbReference type="Gene3D" id="3.40.50.200">
    <property type="entry name" value="Peptidase S8/S53 domain"/>
    <property type="match status" value="1"/>
</dbReference>
<dbReference type="OrthoDB" id="9790784at2"/>
<evidence type="ECO:0000256" key="2">
    <source>
        <dbReference type="ARBA" id="ARBA00011073"/>
    </source>
</evidence>
<dbReference type="SUPFAM" id="SSF52743">
    <property type="entry name" value="Subtilisin-like"/>
    <property type="match status" value="1"/>
</dbReference>
<comment type="caution">
    <text evidence="13">The sequence shown here is derived from an EMBL/GenBank/DDBJ whole genome shotgun (WGS) entry which is preliminary data.</text>
</comment>
<evidence type="ECO:0000256" key="6">
    <source>
        <dbReference type="ARBA" id="ARBA00022801"/>
    </source>
</evidence>
<feature type="signal peptide" evidence="11">
    <location>
        <begin position="1"/>
        <end position="31"/>
    </location>
</feature>
<keyword evidence="6 9" id="KW-0378">Hydrolase</keyword>
<keyword evidence="3" id="KW-0964">Secreted</keyword>
<dbReference type="GO" id="GO:0004252">
    <property type="term" value="F:serine-type endopeptidase activity"/>
    <property type="evidence" value="ECO:0007669"/>
    <property type="project" value="UniProtKB-UniRule"/>
</dbReference>
<feature type="region of interest" description="Disordered" evidence="10">
    <location>
        <begin position="479"/>
        <end position="514"/>
    </location>
</feature>
<dbReference type="GO" id="GO:0005576">
    <property type="term" value="C:extracellular region"/>
    <property type="evidence" value="ECO:0007669"/>
    <property type="project" value="UniProtKB-SubCell"/>
</dbReference>
<dbReference type="PANTHER" id="PTHR43806">
    <property type="entry name" value="PEPTIDASE S8"/>
    <property type="match status" value="1"/>
</dbReference>
<feature type="active site" description="Charge relay system" evidence="9">
    <location>
        <position position="238"/>
    </location>
</feature>
<dbReference type="InterPro" id="IPR036852">
    <property type="entry name" value="Peptidase_S8/S53_dom_sf"/>
</dbReference>
<comment type="subcellular location">
    <subcellularLocation>
        <location evidence="1">Secreted</location>
    </subcellularLocation>
</comment>
<feature type="domain" description="Peptidase S8/S53" evidence="12">
    <location>
        <begin position="167"/>
        <end position="462"/>
    </location>
</feature>
<name>A0A4Y9SVZ2_9BURK</name>
<evidence type="ECO:0000256" key="4">
    <source>
        <dbReference type="ARBA" id="ARBA00022670"/>
    </source>
</evidence>
<dbReference type="RefSeq" id="WP_135190671.1">
    <property type="nucleotide sequence ID" value="NZ_SPUM01000107.1"/>
</dbReference>
<dbReference type="FunFam" id="3.40.50.200:FF:000022">
    <property type="entry name" value="Extracellular protease"/>
    <property type="match status" value="1"/>
</dbReference>
<dbReference type="AlphaFoldDB" id="A0A4Y9SVZ2"/>
<evidence type="ECO:0000256" key="11">
    <source>
        <dbReference type="SAM" id="SignalP"/>
    </source>
</evidence>
<evidence type="ECO:0000256" key="9">
    <source>
        <dbReference type="PROSITE-ProRule" id="PRU01240"/>
    </source>
</evidence>
<feature type="active site" description="Charge relay system" evidence="9">
    <location>
        <position position="416"/>
    </location>
</feature>
<evidence type="ECO:0000256" key="1">
    <source>
        <dbReference type="ARBA" id="ARBA00004613"/>
    </source>
</evidence>
<keyword evidence="5 11" id="KW-0732">Signal</keyword>
<dbReference type="EMBL" id="SPUM01000107">
    <property type="protein sequence ID" value="TFW30771.1"/>
    <property type="molecule type" value="Genomic_DNA"/>
</dbReference>
<evidence type="ECO:0000313" key="14">
    <source>
        <dbReference type="Proteomes" id="UP000297258"/>
    </source>
</evidence>
<keyword evidence="7 9" id="KW-0720">Serine protease</keyword>
<keyword evidence="14" id="KW-1185">Reference proteome</keyword>
<dbReference type="InterPro" id="IPR023828">
    <property type="entry name" value="Peptidase_S8_Ser-AS"/>
</dbReference>
<dbReference type="InterPro" id="IPR050131">
    <property type="entry name" value="Peptidase_S8_subtilisin-like"/>
</dbReference>
<evidence type="ECO:0000256" key="8">
    <source>
        <dbReference type="ARBA" id="ARBA00023145"/>
    </source>
</evidence>
<dbReference type="InterPro" id="IPR022398">
    <property type="entry name" value="Peptidase_S8_His-AS"/>
</dbReference>
<evidence type="ECO:0000313" key="13">
    <source>
        <dbReference type="EMBL" id="TFW30771.1"/>
    </source>
</evidence>
<evidence type="ECO:0000256" key="5">
    <source>
        <dbReference type="ARBA" id="ARBA00022729"/>
    </source>
</evidence>
<accession>A0A4Y9SVZ2</accession>
<dbReference type="PROSITE" id="PS00137">
    <property type="entry name" value="SUBTILASE_HIS"/>
    <property type="match status" value="1"/>
</dbReference>
<dbReference type="PROSITE" id="PS00138">
    <property type="entry name" value="SUBTILASE_SER"/>
    <property type="match status" value="1"/>
</dbReference>
<dbReference type="Proteomes" id="UP000297258">
    <property type="component" value="Unassembled WGS sequence"/>
</dbReference>
<dbReference type="PRINTS" id="PR00723">
    <property type="entry name" value="SUBTILISIN"/>
</dbReference>
<evidence type="ECO:0000259" key="12">
    <source>
        <dbReference type="Pfam" id="PF00082"/>
    </source>
</evidence>
<evidence type="ECO:0000256" key="10">
    <source>
        <dbReference type="SAM" id="MobiDB-lite"/>
    </source>
</evidence>
<reference evidence="13 14" key="1">
    <citation type="submission" date="2019-03" db="EMBL/GenBank/DDBJ databases">
        <title>Draft genome of Massilia hortus sp. nov., a novel bacterial species of the Oxalobacteraceae family.</title>
        <authorList>
            <person name="Peta V."/>
            <person name="Raths R."/>
            <person name="Bucking H."/>
        </authorList>
    </citation>
    <scope>NUCLEOTIDE SEQUENCE [LARGE SCALE GENOMIC DNA]</scope>
    <source>
        <strain evidence="13 14">ONC3</strain>
    </source>
</reference>
<dbReference type="GO" id="GO:0006508">
    <property type="term" value="P:proteolysis"/>
    <property type="evidence" value="ECO:0007669"/>
    <property type="project" value="UniProtKB-KW"/>
</dbReference>
<keyword evidence="4 9" id="KW-0645">Protease</keyword>
<dbReference type="InterPro" id="IPR034176">
    <property type="entry name" value="Peptidases_S8_13"/>
</dbReference>
<proteinExistence type="inferred from homology"/>
<dbReference type="Pfam" id="PF00082">
    <property type="entry name" value="Peptidase_S8"/>
    <property type="match status" value="1"/>
</dbReference>
<organism evidence="13 14">
    <name type="scientific">Massilia horti</name>
    <dbReference type="NCBI Taxonomy" id="2562153"/>
    <lineage>
        <taxon>Bacteria</taxon>
        <taxon>Pseudomonadati</taxon>
        <taxon>Pseudomonadota</taxon>
        <taxon>Betaproteobacteria</taxon>
        <taxon>Burkholderiales</taxon>
        <taxon>Oxalobacteraceae</taxon>
        <taxon>Telluria group</taxon>
        <taxon>Massilia</taxon>
    </lineage>
</organism>
<evidence type="ECO:0000256" key="3">
    <source>
        <dbReference type="ARBA" id="ARBA00022525"/>
    </source>
</evidence>
<gene>
    <name evidence="13" type="ORF">E4O92_15665</name>
</gene>
<dbReference type="CDD" id="cd07496">
    <property type="entry name" value="Peptidases_S8_13"/>
    <property type="match status" value="1"/>
</dbReference>
<protein>
    <recommendedName>
        <fullName evidence="12">Peptidase S8/S53 domain-containing protein</fullName>
    </recommendedName>
</protein>
<feature type="chain" id="PRO_5021322413" description="Peptidase S8/S53 domain-containing protein" evidence="11">
    <location>
        <begin position="32"/>
        <end position="514"/>
    </location>
</feature>
<feature type="compositionally biased region" description="Polar residues" evidence="10">
    <location>
        <begin position="479"/>
        <end position="500"/>
    </location>
</feature>
<comment type="similarity">
    <text evidence="2 9">Belongs to the peptidase S8 family.</text>
</comment>
<dbReference type="InterPro" id="IPR015500">
    <property type="entry name" value="Peptidase_S8_subtilisin-rel"/>
</dbReference>
<keyword evidence="8" id="KW-0865">Zymogen</keyword>
<sequence length="514" mass="52638">MKSRRILSFTVLKLCVAAVVAVGSAAPQAIADMAPAQQTVQQTDRLIVKYKDSIPAGKEAAKVAPISDTRQAMIDRSGQQFGVRLQVLHSIATGAHVFKLDRKMPLDQVRALAADLMARDPQVEYAEPDRIMKALFIPNDPLFDEQWHYFEPIGGLDLPAAWDTSTGDGINVAVVDTGYRPHVDLAGQILQGYDFISDPFMANDGGGRDSDATDPGDWTLAGQCGPGAPAQDQNSSWHGTHVTGTIAALTNNSIGVAGVAFDAKIVPVRVLGRCGGYTSDIADGIIWASGGTVSGVPANANTAQVINMSLGGSGPCDSTTQNAINSALSRSTIVVVAAGNSNADASNTTPASCAGVITVGATNRSGSKASYSNFGVMVALAAPGGDSGTGEGVLSTFNTGLTTPGADTYAFDIGTSMATPHVSGTVALMLSVNPYLNPAEVASLLKSSARPFPGTCYQCGAGIVDAAAAVAAVTSTLPPTRNEVEPNNSMATANSVTASGTVVYGTRPPPSPGP</sequence>
<feature type="active site" description="Charge relay system" evidence="9">
    <location>
        <position position="176"/>
    </location>
</feature>
<dbReference type="PROSITE" id="PS51892">
    <property type="entry name" value="SUBTILASE"/>
    <property type="match status" value="1"/>
</dbReference>
<dbReference type="InterPro" id="IPR000209">
    <property type="entry name" value="Peptidase_S8/S53_dom"/>
</dbReference>
<dbReference type="PANTHER" id="PTHR43806:SF11">
    <property type="entry name" value="CEREVISIN-RELATED"/>
    <property type="match status" value="1"/>
</dbReference>
<evidence type="ECO:0000256" key="7">
    <source>
        <dbReference type="ARBA" id="ARBA00022825"/>
    </source>
</evidence>